<feature type="transmembrane region" description="Helical" evidence="1">
    <location>
        <begin position="168"/>
        <end position="187"/>
    </location>
</feature>
<keyword evidence="1" id="KW-1133">Transmembrane helix</keyword>
<proteinExistence type="predicted"/>
<reference evidence="2 3" key="1">
    <citation type="submission" date="2023-08" db="EMBL/GenBank/DDBJ databases">
        <title>Black Yeasts Isolated from many extreme environments.</title>
        <authorList>
            <person name="Coleine C."/>
            <person name="Stajich J.E."/>
            <person name="Selbmann L."/>
        </authorList>
    </citation>
    <scope>NUCLEOTIDE SEQUENCE [LARGE SCALE GENOMIC DNA]</scope>
    <source>
        <strain evidence="2 3">CCFEE 5910</strain>
    </source>
</reference>
<keyword evidence="3" id="KW-1185">Reference proteome</keyword>
<feature type="transmembrane region" description="Helical" evidence="1">
    <location>
        <begin position="98"/>
        <end position="115"/>
    </location>
</feature>
<gene>
    <name evidence="2" type="ORF">LTR05_005729</name>
</gene>
<sequence length="189" mass="20937">MSTYLQRQSYPINPAIFPLLSTSATASLALYEYIFLNSLLKASQTQSQKYSSSVARTIALWWSQSLPSGLAVILSLGLTSLITGIRTIRAFPAGSTRRWVAVAGTLLATGHFAFAPRISKVIQGMAYAYERAGVWERKVDAMEAGKTEEQVAEEKALEGQREWLRVHFWRTLLTDLPALGCFGWLVFAS</sequence>
<name>A0AAN7SY78_9EURO</name>
<keyword evidence="1" id="KW-0812">Transmembrane</keyword>
<dbReference type="AlphaFoldDB" id="A0AAN7SY78"/>
<feature type="transmembrane region" description="Helical" evidence="1">
    <location>
        <begin position="57"/>
        <end position="78"/>
    </location>
</feature>
<feature type="transmembrane region" description="Helical" evidence="1">
    <location>
        <begin position="15"/>
        <end position="36"/>
    </location>
</feature>
<keyword evidence="1" id="KW-0472">Membrane</keyword>
<comment type="caution">
    <text evidence="2">The sequence shown here is derived from an EMBL/GenBank/DDBJ whole genome shotgun (WGS) entry which is preliminary data.</text>
</comment>
<protein>
    <submittedName>
        <fullName evidence="2">Uncharacterized protein</fullName>
    </submittedName>
</protein>
<dbReference type="Proteomes" id="UP001309876">
    <property type="component" value="Unassembled WGS sequence"/>
</dbReference>
<evidence type="ECO:0000313" key="3">
    <source>
        <dbReference type="Proteomes" id="UP001309876"/>
    </source>
</evidence>
<accession>A0AAN7SY78</accession>
<dbReference type="EMBL" id="JAVRRJ010000005">
    <property type="protein sequence ID" value="KAK5084651.1"/>
    <property type="molecule type" value="Genomic_DNA"/>
</dbReference>
<evidence type="ECO:0000313" key="2">
    <source>
        <dbReference type="EMBL" id="KAK5084651.1"/>
    </source>
</evidence>
<organism evidence="2 3">
    <name type="scientific">Lithohypha guttulata</name>
    <dbReference type="NCBI Taxonomy" id="1690604"/>
    <lineage>
        <taxon>Eukaryota</taxon>
        <taxon>Fungi</taxon>
        <taxon>Dikarya</taxon>
        <taxon>Ascomycota</taxon>
        <taxon>Pezizomycotina</taxon>
        <taxon>Eurotiomycetes</taxon>
        <taxon>Chaetothyriomycetidae</taxon>
        <taxon>Chaetothyriales</taxon>
        <taxon>Trichomeriaceae</taxon>
        <taxon>Lithohypha</taxon>
    </lineage>
</organism>
<evidence type="ECO:0000256" key="1">
    <source>
        <dbReference type="SAM" id="Phobius"/>
    </source>
</evidence>